<gene>
    <name evidence="5" type="ORF">BGL_2c10050</name>
</gene>
<name>A0A0B6S0B4_BURPL</name>
<dbReference type="InterPro" id="IPR011008">
    <property type="entry name" value="Dimeric_a/b-barrel"/>
</dbReference>
<dbReference type="PANTHER" id="PTHR30154">
    <property type="entry name" value="LEUCINE-RESPONSIVE REGULATORY PROTEIN"/>
    <property type="match status" value="1"/>
</dbReference>
<dbReference type="GO" id="GO:0006355">
    <property type="term" value="P:regulation of DNA-templated transcription"/>
    <property type="evidence" value="ECO:0007669"/>
    <property type="project" value="UniProtKB-ARBA"/>
</dbReference>
<dbReference type="PROSITE" id="PS00519">
    <property type="entry name" value="HTH_ASNC_1"/>
    <property type="match status" value="1"/>
</dbReference>
<dbReference type="Pfam" id="PF01037">
    <property type="entry name" value="AsnC_trans_reg"/>
    <property type="match status" value="1"/>
</dbReference>
<dbReference type="InterPro" id="IPR019885">
    <property type="entry name" value="Tscrpt_reg_HTH_AsnC-type_CS"/>
</dbReference>
<dbReference type="Gene3D" id="3.30.70.920">
    <property type="match status" value="1"/>
</dbReference>
<keyword evidence="3" id="KW-0804">Transcription</keyword>
<keyword evidence="6" id="KW-1185">Reference proteome</keyword>
<dbReference type="PRINTS" id="PR00033">
    <property type="entry name" value="HTHASNC"/>
</dbReference>
<dbReference type="PROSITE" id="PS50956">
    <property type="entry name" value="HTH_ASNC_2"/>
    <property type="match status" value="1"/>
</dbReference>
<dbReference type="HOGENOM" id="CLU_091233_0_0_4"/>
<dbReference type="RefSeq" id="WP_042627609.1">
    <property type="nucleotide sequence ID" value="NZ_BSTO01000001.1"/>
</dbReference>
<dbReference type="InterPro" id="IPR019888">
    <property type="entry name" value="Tscrpt_reg_AsnC-like"/>
</dbReference>
<dbReference type="GO" id="GO:0043565">
    <property type="term" value="F:sequence-specific DNA binding"/>
    <property type="evidence" value="ECO:0007669"/>
    <property type="project" value="InterPro"/>
</dbReference>
<keyword evidence="2" id="KW-0238">DNA-binding</keyword>
<evidence type="ECO:0000259" key="4">
    <source>
        <dbReference type="PROSITE" id="PS50956"/>
    </source>
</evidence>
<evidence type="ECO:0000256" key="3">
    <source>
        <dbReference type="ARBA" id="ARBA00023163"/>
    </source>
</evidence>
<dbReference type="Proteomes" id="UP000031838">
    <property type="component" value="Chromosome 2"/>
</dbReference>
<dbReference type="KEGG" id="bpla:bpln_2g10960"/>
<organism evidence="5 6">
    <name type="scientific">Burkholderia plantarii</name>
    <dbReference type="NCBI Taxonomy" id="41899"/>
    <lineage>
        <taxon>Bacteria</taxon>
        <taxon>Pseudomonadati</taxon>
        <taxon>Pseudomonadota</taxon>
        <taxon>Betaproteobacteria</taxon>
        <taxon>Burkholderiales</taxon>
        <taxon>Burkholderiaceae</taxon>
        <taxon>Burkholderia</taxon>
    </lineage>
</organism>
<dbReference type="Pfam" id="PF13412">
    <property type="entry name" value="HTH_24"/>
    <property type="match status" value="1"/>
</dbReference>
<protein>
    <submittedName>
        <fullName evidence="5">Transcriptional regulator</fullName>
    </submittedName>
</protein>
<proteinExistence type="predicted"/>
<dbReference type="InterPro" id="IPR000485">
    <property type="entry name" value="AsnC-type_HTH_dom"/>
</dbReference>
<keyword evidence="1" id="KW-0805">Transcription regulation</keyword>
<accession>A0A0B6S0B4</accession>
<dbReference type="InterPro" id="IPR019887">
    <property type="entry name" value="Tscrpt_reg_AsnC/Lrp_C"/>
</dbReference>
<dbReference type="SUPFAM" id="SSF54909">
    <property type="entry name" value="Dimeric alpha+beta barrel"/>
    <property type="match status" value="1"/>
</dbReference>
<sequence>MVSRERPPRPLDNQDRKILRALQTNARLSNAELAEQVGMSATACWNRTRQLETDGYIDGYVALVNQRMLGFADIVILEVTLDRHEDDALARFGAELAALPEVLEAYLVSGEYDYWIKVAVDGTAGYERFLREKLYRISSIRHSRSMFALRCMKDVSSMQV</sequence>
<evidence type="ECO:0000313" key="6">
    <source>
        <dbReference type="Proteomes" id="UP000031838"/>
    </source>
</evidence>
<dbReference type="OrthoDB" id="8526125at2"/>
<dbReference type="PANTHER" id="PTHR30154:SF34">
    <property type="entry name" value="TRANSCRIPTIONAL REGULATOR AZLB"/>
    <property type="match status" value="1"/>
</dbReference>
<dbReference type="SUPFAM" id="SSF46785">
    <property type="entry name" value="Winged helix' DNA-binding domain"/>
    <property type="match status" value="1"/>
</dbReference>
<dbReference type="KEGG" id="bgp:BGL_2c10050"/>
<evidence type="ECO:0000256" key="1">
    <source>
        <dbReference type="ARBA" id="ARBA00023015"/>
    </source>
</evidence>
<reference evidence="6" key="1">
    <citation type="submission" date="2011-03" db="EMBL/GenBank/DDBJ databases">
        <authorList>
            <person name="Voget S."/>
            <person name="Streit W.R."/>
            <person name="Jaeger K.E."/>
            <person name="Daniel R."/>
        </authorList>
    </citation>
    <scope>NUCLEOTIDE SEQUENCE [LARGE SCALE GENOMIC DNA]</scope>
    <source>
        <strain evidence="6">PG1</strain>
    </source>
</reference>
<dbReference type="AlphaFoldDB" id="A0A0B6S0B4"/>
<dbReference type="GO" id="GO:0043200">
    <property type="term" value="P:response to amino acid"/>
    <property type="evidence" value="ECO:0007669"/>
    <property type="project" value="TreeGrafter"/>
</dbReference>
<reference evidence="5 6" key="2">
    <citation type="journal article" date="2016" name="Appl. Microbiol. Biotechnol.">
        <title>Mutations improving production and secretion of extracellular lipase by Burkholderia glumae PG1.</title>
        <authorList>
            <person name="Knapp A."/>
            <person name="Voget S."/>
            <person name="Gao R."/>
            <person name="Zaburannyi N."/>
            <person name="Krysciak D."/>
            <person name="Breuer M."/>
            <person name="Hauer B."/>
            <person name="Streit W.R."/>
            <person name="Muller R."/>
            <person name="Daniel R."/>
            <person name="Jaeger K.E."/>
        </authorList>
    </citation>
    <scope>NUCLEOTIDE SEQUENCE [LARGE SCALE GENOMIC DNA]</scope>
    <source>
        <strain evidence="5 6">PG1</strain>
    </source>
</reference>
<dbReference type="InterPro" id="IPR011991">
    <property type="entry name" value="ArsR-like_HTH"/>
</dbReference>
<dbReference type="GO" id="GO:0005829">
    <property type="term" value="C:cytosol"/>
    <property type="evidence" value="ECO:0007669"/>
    <property type="project" value="TreeGrafter"/>
</dbReference>
<feature type="domain" description="HTH asnC-type" evidence="4">
    <location>
        <begin position="11"/>
        <end position="72"/>
    </location>
</feature>
<dbReference type="InterPro" id="IPR036390">
    <property type="entry name" value="WH_DNA-bd_sf"/>
</dbReference>
<evidence type="ECO:0000313" key="5">
    <source>
        <dbReference type="EMBL" id="AJK49083.1"/>
    </source>
</evidence>
<dbReference type="InterPro" id="IPR036388">
    <property type="entry name" value="WH-like_DNA-bd_sf"/>
</dbReference>
<dbReference type="CDD" id="cd00090">
    <property type="entry name" value="HTH_ARSR"/>
    <property type="match status" value="1"/>
</dbReference>
<evidence type="ECO:0000256" key="2">
    <source>
        <dbReference type="ARBA" id="ARBA00023125"/>
    </source>
</evidence>
<dbReference type="SMART" id="SM00344">
    <property type="entry name" value="HTH_ASNC"/>
    <property type="match status" value="1"/>
</dbReference>
<dbReference type="EMBL" id="CP002581">
    <property type="protein sequence ID" value="AJK49083.1"/>
    <property type="molecule type" value="Genomic_DNA"/>
</dbReference>
<dbReference type="Gene3D" id="1.10.10.10">
    <property type="entry name" value="Winged helix-like DNA-binding domain superfamily/Winged helix DNA-binding domain"/>
    <property type="match status" value="1"/>
</dbReference>